<evidence type="ECO:0000259" key="9">
    <source>
        <dbReference type="PROSITE" id="PS50109"/>
    </source>
</evidence>
<dbReference type="PRINTS" id="PR00996">
    <property type="entry name" value="CHERMTFRASE"/>
</dbReference>
<dbReference type="PANTHER" id="PTHR24422">
    <property type="entry name" value="CHEMOTAXIS PROTEIN METHYLTRANSFERASE"/>
    <property type="match status" value="1"/>
</dbReference>
<dbReference type="EMBL" id="JBHULU010000021">
    <property type="protein sequence ID" value="MFD2515523.1"/>
    <property type="molecule type" value="Genomic_DNA"/>
</dbReference>
<dbReference type="SMART" id="SM00388">
    <property type="entry name" value="HisKA"/>
    <property type="match status" value="1"/>
</dbReference>
<dbReference type="InterPro" id="IPR050903">
    <property type="entry name" value="Bact_Chemotaxis_MeTrfase"/>
</dbReference>
<dbReference type="InterPro" id="IPR000673">
    <property type="entry name" value="Sig_transdc_resp-reg_Me-estase"/>
</dbReference>
<keyword evidence="15" id="KW-1185">Reference proteome</keyword>
<dbReference type="SMART" id="SM00138">
    <property type="entry name" value="MeTrc"/>
    <property type="match status" value="1"/>
</dbReference>
<dbReference type="Gene3D" id="3.40.50.180">
    <property type="entry name" value="Methylesterase CheB, C-terminal domain"/>
    <property type="match status" value="1"/>
</dbReference>
<dbReference type="CDD" id="cd00130">
    <property type="entry name" value="PAS"/>
    <property type="match status" value="1"/>
</dbReference>
<dbReference type="InterPro" id="IPR035909">
    <property type="entry name" value="CheB_C"/>
</dbReference>
<dbReference type="Gene3D" id="3.30.565.10">
    <property type="entry name" value="Histidine kinase-like ATPase, C-terminal domain"/>
    <property type="match status" value="1"/>
</dbReference>
<evidence type="ECO:0000259" key="12">
    <source>
        <dbReference type="PROSITE" id="PS50122"/>
    </source>
</evidence>
<gene>
    <name evidence="14" type="ORF">ACFSRY_16740</name>
</gene>
<keyword evidence="6" id="KW-0145">Chemotaxis</keyword>
<dbReference type="InterPro" id="IPR036097">
    <property type="entry name" value="HisK_dim/P_sf"/>
</dbReference>
<keyword evidence="7" id="KW-0175">Coiled coil</keyword>
<evidence type="ECO:0000256" key="1">
    <source>
        <dbReference type="ARBA" id="ARBA00000085"/>
    </source>
</evidence>
<dbReference type="SUPFAM" id="SSF47757">
    <property type="entry name" value="Chemotaxis receptor methyltransferase CheR, N-terminal domain"/>
    <property type="match status" value="1"/>
</dbReference>
<evidence type="ECO:0000256" key="8">
    <source>
        <dbReference type="SAM" id="MobiDB-lite"/>
    </source>
</evidence>
<dbReference type="SMART" id="SM00387">
    <property type="entry name" value="HATPase_c"/>
    <property type="match status" value="1"/>
</dbReference>
<feature type="domain" description="CheB-type methylesterase" evidence="12">
    <location>
        <begin position="10"/>
        <end position="202"/>
    </location>
</feature>
<dbReference type="SMART" id="SM00091">
    <property type="entry name" value="PAS"/>
    <property type="match status" value="2"/>
</dbReference>
<comment type="catalytic activity">
    <reaction evidence="2">
        <text>L-glutamyl-[protein] + S-adenosyl-L-methionine = [protein]-L-glutamate 5-O-methyl ester + S-adenosyl-L-homocysteine</text>
        <dbReference type="Rhea" id="RHEA:24452"/>
        <dbReference type="Rhea" id="RHEA-COMP:10208"/>
        <dbReference type="Rhea" id="RHEA-COMP:10311"/>
        <dbReference type="ChEBI" id="CHEBI:29973"/>
        <dbReference type="ChEBI" id="CHEBI:57856"/>
        <dbReference type="ChEBI" id="CHEBI:59789"/>
        <dbReference type="ChEBI" id="CHEBI:82795"/>
        <dbReference type="EC" id="2.1.1.80"/>
    </reaction>
</comment>
<keyword evidence="4" id="KW-0808">Transferase</keyword>
<dbReference type="Pfam" id="PF03705">
    <property type="entry name" value="CheR_N"/>
    <property type="match status" value="1"/>
</dbReference>
<dbReference type="Pfam" id="PF01739">
    <property type="entry name" value="CheR"/>
    <property type="match status" value="1"/>
</dbReference>
<evidence type="ECO:0000256" key="4">
    <source>
        <dbReference type="ARBA" id="ARBA00022679"/>
    </source>
</evidence>
<feature type="region of interest" description="Disordered" evidence="8">
    <location>
        <begin position="674"/>
        <end position="694"/>
    </location>
</feature>
<dbReference type="CDD" id="cd00082">
    <property type="entry name" value="HisKA"/>
    <property type="match status" value="1"/>
</dbReference>
<protein>
    <submittedName>
        <fullName evidence="14">Chemotaxis protein CheB</fullName>
    </submittedName>
</protein>
<dbReference type="RefSeq" id="WP_377510421.1">
    <property type="nucleotide sequence ID" value="NZ_JBHULU010000021.1"/>
</dbReference>
<dbReference type="Pfam" id="PF13596">
    <property type="entry name" value="PAS_10"/>
    <property type="match status" value="1"/>
</dbReference>
<dbReference type="InterPro" id="IPR005467">
    <property type="entry name" value="His_kinase_dom"/>
</dbReference>
<evidence type="ECO:0000256" key="5">
    <source>
        <dbReference type="ARBA" id="ARBA00022691"/>
    </source>
</evidence>
<dbReference type="PROSITE" id="PS50113">
    <property type="entry name" value="PAC"/>
    <property type="match status" value="1"/>
</dbReference>
<evidence type="ECO:0000259" key="11">
    <source>
        <dbReference type="PROSITE" id="PS50113"/>
    </source>
</evidence>
<dbReference type="PROSITE" id="PS50112">
    <property type="entry name" value="PAS"/>
    <property type="match status" value="1"/>
</dbReference>
<evidence type="ECO:0000256" key="7">
    <source>
        <dbReference type="SAM" id="Coils"/>
    </source>
</evidence>
<dbReference type="InterPro" id="IPR000780">
    <property type="entry name" value="CheR_MeTrfase"/>
</dbReference>
<dbReference type="PROSITE" id="PS50109">
    <property type="entry name" value="HIS_KIN"/>
    <property type="match status" value="1"/>
</dbReference>
<feature type="domain" description="PAS" evidence="10">
    <location>
        <begin position="1001"/>
        <end position="1073"/>
    </location>
</feature>
<dbReference type="Pfam" id="PF01339">
    <property type="entry name" value="CheB_methylest"/>
    <property type="match status" value="1"/>
</dbReference>
<feature type="coiled-coil region" evidence="7">
    <location>
        <begin position="959"/>
        <end position="1004"/>
    </location>
</feature>
<feature type="active site" evidence="6">
    <location>
        <position position="25"/>
    </location>
</feature>
<dbReference type="Gene3D" id="3.40.50.150">
    <property type="entry name" value="Vaccinia Virus protein VP39"/>
    <property type="match status" value="1"/>
</dbReference>
<dbReference type="InterPro" id="IPR036890">
    <property type="entry name" value="HATPase_C_sf"/>
</dbReference>
<dbReference type="InterPro" id="IPR022641">
    <property type="entry name" value="CheR_N"/>
</dbReference>
<comment type="catalytic activity">
    <reaction evidence="1">
        <text>ATP + protein L-histidine = ADP + protein N-phospho-L-histidine.</text>
        <dbReference type="EC" id="2.7.13.3"/>
    </reaction>
</comment>
<dbReference type="InterPro" id="IPR000014">
    <property type="entry name" value="PAS"/>
</dbReference>
<dbReference type="SUPFAM" id="SSF47384">
    <property type="entry name" value="Homodimeric domain of signal transducing histidine kinase"/>
    <property type="match status" value="1"/>
</dbReference>
<keyword evidence="6" id="KW-0378">Hydrolase</keyword>
<feature type="domain" description="CheR-type methyltransferase" evidence="13">
    <location>
        <begin position="208"/>
        <end position="482"/>
    </location>
</feature>
<evidence type="ECO:0000313" key="14">
    <source>
        <dbReference type="EMBL" id="MFD2515523.1"/>
    </source>
</evidence>
<evidence type="ECO:0000259" key="10">
    <source>
        <dbReference type="PROSITE" id="PS50112"/>
    </source>
</evidence>
<evidence type="ECO:0000256" key="2">
    <source>
        <dbReference type="ARBA" id="ARBA00001541"/>
    </source>
</evidence>
<keyword evidence="5" id="KW-0949">S-adenosyl-L-methionine</keyword>
<dbReference type="InterPro" id="IPR003594">
    <property type="entry name" value="HATPase_dom"/>
</dbReference>
<dbReference type="Pfam" id="PF08447">
    <property type="entry name" value="PAS_3"/>
    <property type="match status" value="1"/>
</dbReference>
<accession>A0ABW5IRE2</accession>
<dbReference type="SUPFAM" id="SSF53335">
    <property type="entry name" value="S-adenosyl-L-methionine-dependent methyltransferases"/>
    <property type="match status" value="1"/>
</dbReference>
<feature type="compositionally biased region" description="Low complexity" evidence="8">
    <location>
        <begin position="678"/>
        <end position="694"/>
    </location>
</feature>
<evidence type="ECO:0000259" key="13">
    <source>
        <dbReference type="PROSITE" id="PS50123"/>
    </source>
</evidence>
<dbReference type="InterPro" id="IPR000700">
    <property type="entry name" value="PAS-assoc_C"/>
</dbReference>
<dbReference type="SUPFAM" id="SSF55874">
    <property type="entry name" value="ATPase domain of HSP90 chaperone/DNA topoisomerase II/histidine kinase"/>
    <property type="match status" value="1"/>
</dbReference>
<dbReference type="PROSITE" id="PS50123">
    <property type="entry name" value="CHER"/>
    <property type="match status" value="1"/>
</dbReference>
<proteinExistence type="predicted"/>
<sequence length="1381" mass="157177">MKTQAPNQQPQSFSADHYLVGIGASAGGLEAIHKLFDHFPNNSSFSFVIVQHLSPDHKSLMAELLSKHTRMQVQEAEDKMLTKPNCVYVLPSGKQLTLKHGRLRLTDKERTREPNFAIDVFFESMAKDLGKYAIGVVLSGTGTDGTRGVKAIKAAGGMVVVQEPGNAKFDGMPRSAIDTGSVDYVLSPEMMPSKIIGYTRQVPLVKSLIERNIPSEDSVLQEILDLICSQTKTDFTNYKQGTIKRRVKKRMDHLKVESLEEYLGYLHKKPAEISILCQEFFINVTQFFRDKEAFESIENEVIPKIIEEKGPGEPIKVWVTACSTGEEVYSLAILFQEAFDKLGREATVKLFATDIDQDAISKASKGVYPLSIAKEVSEERLNRFFRFKNEKYIVSEEIRKLVVFAQHDLQKDPPFSRIDLISCRNMLIYLNPGLQNKVMAVFPYALNLHGYLFLGPSEHIGDLKSFFVEENRKWKIFRKIKESRGVRQTYGITDYTPALSRPGNAMDTSQVSHLARYNDAFMDAVSEDFKVTGLYVDENFQLLHGIGDINRFLNFPDKRLHFNLLKMVPEELAVALSVGLRKALKQNQKVVARQVAVKIGDKNQLLHVSVKPLQTEKNLPKVILILLQEMGELTPLPKTSELSMVSDPDYYNQLAVLESELKDARESLSLTVQDLSTSNEELQSSNEELMSSNEELQSSNEEMQSLNEELHTVNSEHQLKIKELQELNEDLDNYIRSSNIGQLFIDHHLVIRKFTPSVKELINIIDTDVGRPIHHLSYNLKYDKLLEDIQKVNHTSVEVEQEVETEQGKYFLMRIIPYLKHNGNKDGVVLSFVEVTALKALSNVVQGVLDSSLSSIMAFQAIRDDDKKIRDFSWSLLNKRAEGLFDKSLSQLQSKTVLSEMPFLKVTGLLKKFVAVVDQGQSLYTEQYLEFNNKKAWYEIAAVKMGDGLTVTMVDVTEKKVAEEKILMAYENLKKAEEDLIRLNNELEVRVEERTKELAASEERFRLVSMATNDVVWDWNLVTNELWWSDNLPSVLGYEVELMGRGFDSWSNKIHPEDREETVKSINQAINYGKEQWAAEYRFRKENGSYAYVANRAYIMQNEYKIPYRVLGSFIDLTDLKSTQEKLQNTNEHLRRVNADLDTFVYTASHDLKAPVANIEGLLLLLEDQIESMGPIPGEPTQPVFEMVKDAILRFKNVIKDLTDIAKVQRDIDGEIETVDLEKVFLEVKKSMQDQLSKEGAKVSFDFKNAPLVSFSKKNLYSILYNLLSNSVKYRSPKRKPEVVLQSERIDGHVLVTVRDNGLGFSKDNLSKVFTLFKRFHSHVDGTGMGLYIVKRLMSNAGGNIKVESEEKKGSTFKLYFRVAEEVKEGQGIAEEKLTEK</sequence>
<dbReference type="SUPFAM" id="SSF52738">
    <property type="entry name" value="Methylesterase CheB, C-terminal domain"/>
    <property type="match status" value="1"/>
</dbReference>
<feature type="active site" evidence="6">
    <location>
        <position position="52"/>
    </location>
</feature>
<dbReference type="InterPro" id="IPR036804">
    <property type="entry name" value="CheR_N_sf"/>
</dbReference>
<reference evidence="15" key="1">
    <citation type="journal article" date="2019" name="Int. J. Syst. Evol. Microbiol.">
        <title>The Global Catalogue of Microorganisms (GCM) 10K type strain sequencing project: providing services to taxonomists for standard genome sequencing and annotation.</title>
        <authorList>
            <consortium name="The Broad Institute Genomics Platform"/>
            <consortium name="The Broad Institute Genome Sequencing Center for Infectious Disease"/>
            <person name="Wu L."/>
            <person name="Ma J."/>
        </authorList>
    </citation>
    <scope>NUCLEOTIDE SEQUENCE [LARGE SCALE GENOMIC DNA]</scope>
    <source>
        <strain evidence="15">KCTC 42498</strain>
    </source>
</reference>
<dbReference type="PANTHER" id="PTHR24422:SF27">
    <property type="entry name" value="PROTEIN-GLUTAMATE O-METHYLTRANSFERASE"/>
    <property type="match status" value="1"/>
</dbReference>
<dbReference type="InterPro" id="IPR013655">
    <property type="entry name" value="PAS_fold_3"/>
</dbReference>
<feature type="active site" evidence="6">
    <location>
        <position position="144"/>
    </location>
</feature>
<dbReference type="InterPro" id="IPR022642">
    <property type="entry name" value="CheR_C"/>
</dbReference>
<dbReference type="InterPro" id="IPR029063">
    <property type="entry name" value="SAM-dependent_MTases_sf"/>
</dbReference>
<evidence type="ECO:0000256" key="3">
    <source>
        <dbReference type="ARBA" id="ARBA00022603"/>
    </source>
</evidence>
<keyword evidence="3" id="KW-0489">Methyltransferase</keyword>
<dbReference type="PROSITE" id="PS50122">
    <property type="entry name" value="CHEB"/>
    <property type="match status" value="1"/>
</dbReference>
<dbReference type="Gene3D" id="1.10.287.130">
    <property type="match status" value="1"/>
</dbReference>
<dbReference type="Gene3D" id="1.10.155.10">
    <property type="entry name" value="Chemotaxis receptor methyltransferase CheR, N-terminal domain"/>
    <property type="match status" value="1"/>
</dbReference>
<dbReference type="CDD" id="cd16434">
    <property type="entry name" value="CheB-CheR_fusion"/>
    <property type="match status" value="1"/>
</dbReference>
<feature type="domain" description="PAC" evidence="11">
    <location>
        <begin position="1077"/>
        <end position="1129"/>
    </location>
</feature>
<dbReference type="NCBIfam" id="TIGR00229">
    <property type="entry name" value="sensory_box"/>
    <property type="match status" value="1"/>
</dbReference>
<dbReference type="Pfam" id="PF02518">
    <property type="entry name" value="HATPase_c"/>
    <property type="match status" value="1"/>
</dbReference>
<name>A0ABW5IRE2_9BACT</name>
<dbReference type="Gene3D" id="3.30.450.20">
    <property type="entry name" value="PAS domain"/>
    <property type="match status" value="3"/>
</dbReference>
<dbReference type="InterPro" id="IPR035965">
    <property type="entry name" value="PAS-like_dom_sf"/>
</dbReference>
<dbReference type="SUPFAM" id="SSF55785">
    <property type="entry name" value="PYP-like sensor domain (PAS domain)"/>
    <property type="match status" value="1"/>
</dbReference>
<evidence type="ECO:0000256" key="6">
    <source>
        <dbReference type="PROSITE-ProRule" id="PRU00050"/>
    </source>
</evidence>
<comment type="caution">
    <text evidence="14">The sequence shown here is derived from an EMBL/GenBank/DDBJ whole genome shotgun (WGS) entry which is preliminary data.</text>
</comment>
<organism evidence="14 15">
    <name type="scientific">Pontibacter locisalis</name>
    <dbReference type="NCBI Taxonomy" id="1719035"/>
    <lineage>
        <taxon>Bacteria</taxon>
        <taxon>Pseudomonadati</taxon>
        <taxon>Bacteroidota</taxon>
        <taxon>Cytophagia</taxon>
        <taxon>Cytophagales</taxon>
        <taxon>Hymenobacteraceae</taxon>
        <taxon>Pontibacter</taxon>
    </lineage>
</organism>
<evidence type="ECO:0000313" key="15">
    <source>
        <dbReference type="Proteomes" id="UP001597544"/>
    </source>
</evidence>
<feature type="domain" description="Histidine kinase" evidence="9">
    <location>
        <begin position="1147"/>
        <end position="1365"/>
    </location>
</feature>
<dbReference type="Proteomes" id="UP001597544">
    <property type="component" value="Unassembled WGS sequence"/>
</dbReference>
<dbReference type="InterPro" id="IPR003661">
    <property type="entry name" value="HisK_dim/P_dom"/>
</dbReference>